<feature type="signal peptide" evidence="2">
    <location>
        <begin position="1"/>
        <end position="23"/>
    </location>
</feature>
<dbReference type="EMBL" id="CP072800">
    <property type="protein sequence ID" value="QTR48925.1"/>
    <property type="molecule type" value="Genomic_DNA"/>
</dbReference>
<sequence length="265" mass="29178">MKSHLLKLALLTCLSLLTGVANAEGNWITDQNGCKHWNPNPQVGETITWSGECKDGYASGQGTRQWYMNEKPVSENYVGSMSRGKYNGNGKSTLSDGSIVQGMFTDGQLNGHGKIYTSKDGLSMEGQFINDEPSGEVTVTFESPQGDIGLIKFIGDYAIFKNKTNGYITRTLKDGKVETVYTAEGKTYKDKEAYEASKKTFGNRSTTSGSCVDECDRILNREKTNCSDIFTKGSKESTECLKEAMDDYNTCKVDCRHARSLRGGF</sequence>
<protein>
    <recommendedName>
        <fullName evidence="5">MORN repeat-containing protein</fullName>
    </recommendedName>
</protein>
<dbReference type="Pfam" id="PF02493">
    <property type="entry name" value="MORN"/>
    <property type="match status" value="3"/>
</dbReference>
<reference evidence="3 4" key="1">
    <citation type="submission" date="2021-04" db="EMBL/GenBank/DDBJ databases">
        <title>Genomics, taxonomy and metabolism of representatives of sulfur bacteria of the genus Thiothrix: Thiothrix fructosivorans QT, Thiothrix unzii A1T and three new species, Thiothrix subterranea sp. nov., Thiothrix litoralis sp. nov. and 'Candidatus Thiothrix anitrata' sp. nov.</title>
        <authorList>
            <person name="Ravin N.V."/>
            <person name="Smolyakov D."/>
            <person name="Rudenko T.S."/>
            <person name="Mardanov A.V."/>
            <person name="Beletsky A.V."/>
            <person name="Markov N.D."/>
            <person name="Fomenkov A.I."/>
            <person name="Roberts R.J."/>
            <person name="Karnachuk O.V."/>
            <person name="Novikov A."/>
            <person name="Grabovich M.Y."/>
        </authorList>
    </citation>
    <scope>NUCLEOTIDE SEQUENCE [LARGE SCALE GENOMIC DNA]</scope>
    <source>
        <strain evidence="3 4">A52</strain>
    </source>
</reference>
<evidence type="ECO:0000313" key="4">
    <source>
        <dbReference type="Proteomes" id="UP000672027"/>
    </source>
</evidence>
<keyword evidence="2" id="KW-0732">Signal</keyword>
<evidence type="ECO:0000256" key="2">
    <source>
        <dbReference type="SAM" id="SignalP"/>
    </source>
</evidence>
<dbReference type="Gene3D" id="2.20.110.10">
    <property type="entry name" value="Histone H3 K4-specific methyltransferase SET7/9 N-terminal domain"/>
    <property type="match status" value="1"/>
</dbReference>
<dbReference type="SUPFAM" id="SSF82185">
    <property type="entry name" value="Histone H3 K4-specific methyltransferase SET7/9 N-terminal domain"/>
    <property type="match status" value="1"/>
</dbReference>
<dbReference type="PANTHER" id="PTHR23084:SF263">
    <property type="entry name" value="MORN REPEAT-CONTAINING PROTEIN 1"/>
    <property type="match status" value="1"/>
</dbReference>
<dbReference type="PANTHER" id="PTHR23084">
    <property type="entry name" value="PHOSPHATIDYLINOSITOL-4-PHOSPHATE 5-KINASE RELATED"/>
    <property type="match status" value="1"/>
</dbReference>
<dbReference type="RefSeq" id="WP_210225795.1">
    <property type="nucleotide sequence ID" value="NZ_CP072800.1"/>
</dbReference>
<proteinExistence type="predicted"/>
<feature type="chain" id="PRO_5046327119" description="MORN repeat-containing protein" evidence="2">
    <location>
        <begin position="24"/>
        <end position="265"/>
    </location>
</feature>
<dbReference type="InterPro" id="IPR003409">
    <property type="entry name" value="MORN"/>
</dbReference>
<keyword evidence="1" id="KW-0677">Repeat</keyword>
<keyword evidence="4" id="KW-1185">Reference proteome</keyword>
<evidence type="ECO:0000313" key="3">
    <source>
        <dbReference type="EMBL" id="QTR48925.1"/>
    </source>
</evidence>
<name>A0ABX7WZ70_9GAMM</name>
<gene>
    <name evidence="3" type="ORF">J8380_11625</name>
</gene>
<accession>A0ABX7WZ70</accession>
<dbReference type="Proteomes" id="UP000672027">
    <property type="component" value="Chromosome"/>
</dbReference>
<evidence type="ECO:0008006" key="5">
    <source>
        <dbReference type="Google" id="ProtNLM"/>
    </source>
</evidence>
<organism evidence="3 4">
    <name type="scientific">Candidatus Thiothrix anitrata</name>
    <dbReference type="NCBI Taxonomy" id="2823902"/>
    <lineage>
        <taxon>Bacteria</taxon>
        <taxon>Pseudomonadati</taxon>
        <taxon>Pseudomonadota</taxon>
        <taxon>Gammaproteobacteria</taxon>
        <taxon>Thiotrichales</taxon>
        <taxon>Thiotrichaceae</taxon>
        <taxon>Thiothrix</taxon>
    </lineage>
</organism>
<evidence type="ECO:0000256" key="1">
    <source>
        <dbReference type="ARBA" id="ARBA00022737"/>
    </source>
</evidence>